<gene>
    <name evidence="1" type="ORF">FRX31_023950</name>
</gene>
<comment type="caution">
    <text evidence="1">The sequence shown here is derived from an EMBL/GenBank/DDBJ whole genome shotgun (WGS) entry which is preliminary data.</text>
</comment>
<keyword evidence="2" id="KW-1185">Reference proteome</keyword>
<dbReference type="AlphaFoldDB" id="A0A7J6VMZ8"/>
<dbReference type="Proteomes" id="UP000554482">
    <property type="component" value="Unassembled WGS sequence"/>
</dbReference>
<dbReference type="EMBL" id="JABWDY010029260">
    <property type="protein sequence ID" value="KAF5186464.1"/>
    <property type="molecule type" value="Genomic_DNA"/>
</dbReference>
<name>A0A7J6VMZ8_THATH</name>
<dbReference type="Gene3D" id="3.40.50.300">
    <property type="entry name" value="P-loop containing nucleotide triphosphate hydrolases"/>
    <property type="match status" value="1"/>
</dbReference>
<reference evidence="1 2" key="1">
    <citation type="submission" date="2020-06" db="EMBL/GenBank/DDBJ databases">
        <title>Transcriptomic and genomic resources for Thalictrum thalictroides and T. hernandezii: Facilitating candidate gene discovery in an emerging model plant lineage.</title>
        <authorList>
            <person name="Arias T."/>
            <person name="Riano-Pachon D.M."/>
            <person name="Di Stilio V.S."/>
        </authorList>
    </citation>
    <scope>NUCLEOTIDE SEQUENCE [LARGE SCALE GENOMIC DNA]</scope>
    <source>
        <strain evidence="2">cv. WT478/WT964</strain>
        <tissue evidence="1">Leaves</tissue>
    </source>
</reference>
<dbReference type="OrthoDB" id="6513042at2759"/>
<dbReference type="InterPro" id="IPR027417">
    <property type="entry name" value="P-loop_NTPase"/>
</dbReference>
<proteinExistence type="predicted"/>
<evidence type="ECO:0000313" key="2">
    <source>
        <dbReference type="Proteomes" id="UP000554482"/>
    </source>
</evidence>
<evidence type="ECO:0000313" key="1">
    <source>
        <dbReference type="EMBL" id="KAF5186464.1"/>
    </source>
</evidence>
<organism evidence="1 2">
    <name type="scientific">Thalictrum thalictroides</name>
    <name type="common">Rue-anemone</name>
    <name type="synonym">Anemone thalictroides</name>
    <dbReference type="NCBI Taxonomy" id="46969"/>
    <lineage>
        <taxon>Eukaryota</taxon>
        <taxon>Viridiplantae</taxon>
        <taxon>Streptophyta</taxon>
        <taxon>Embryophyta</taxon>
        <taxon>Tracheophyta</taxon>
        <taxon>Spermatophyta</taxon>
        <taxon>Magnoliopsida</taxon>
        <taxon>Ranunculales</taxon>
        <taxon>Ranunculaceae</taxon>
        <taxon>Thalictroideae</taxon>
        <taxon>Thalictrum</taxon>
    </lineage>
</organism>
<sequence>MRDHSSLLAPSTSVSLRDHSSSLLVPSNTIMVDASMATEPETLVTLTNFAGEETGILVTGTERNFPGWVQSDIGRKYGLQNSYFQRLFEMEPYSNLNSNLIMHVAKN</sequence>
<protein>
    <submittedName>
        <fullName evidence="1">Uncharacterized protein</fullName>
    </submittedName>
</protein>
<accession>A0A7J6VMZ8</accession>